<feature type="transmembrane region" description="Helical" evidence="1">
    <location>
        <begin position="240"/>
        <end position="260"/>
    </location>
</feature>
<reference evidence="2 3" key="1">
    <citation type="journal article" date="2014" name="Agronomy (Basel)">
        <title>A Draft Genome Sequence for Ensete ventricosum, the Drought-Tolerant Tree Against Hunger.</title>
        <authorList>
            <person name="Harrison J."/>
            <person name="Moore K.A."/>
            <person name="Paszkiewicz K."/>
            <person name="Jones T."/>
            <person name="Grant M."/>
            <person name="Ambacheew D."/>
            <person name="Muzemil S."/>
            <person name="Studholme D.J."/>
        </authorList>
    </citation>
    <scope>NUCLEOTIDE SEQUENCE [LARGE SCALE GENOMIC DNA]</scope>
</reference>
<protein>
    <recommendedName>
        <fullName evidence="4">SHSP domain-containing protein</fullName>
    </recommendedName>
</protein>
<gene>
    <name evidence="2" type="ORF">B296_00056393</name>
</gene>
<comment type="caution">
    <text evidence="2">The sequence shown here is derived from an EMBL/GenBank/DDBJ whole genome shotgun (WGS) entry which is preliminary data.</text>
</comment>
<keyword evidence="1" id="KW-0812">Transmembrane</keyword>
<accession>A0A426XPM1</accession>
<keyword evidence="1" id="KW-1133">Transmembrane helix</keyword>
<keyword evidence="1" id="KW-0472">Membrane</keyword>
<sequence>MRVHPVPKKRNITLRCGVNPAAAATAEHGRQKKLRRLPHIFSKVLELPLAADADVAVEEDADGFRFVAATDVLWGDVQAQTVQIHPGVTKVFVRDGSDGDDLDTELELNRWRFRLPSCTRPALATAAYTSGELVVTIPKGAGPEEDDGEVQEFVGGGSNEDFGGRDIEHLVLRGGAQVGWKCLSSGRSSIPARRPDRVESPRDLYDSQVSYVVDFVILLLRRGAGAFIATVTWYPYMNLLSSLLLTIPLYLTMSSVVLVTRRALATEGCRLCPPYLC</sequence>
<dbReference type="PANTHER" id="PTHR33879:SF3">
    <property type="entry name" value="17.6 KDA CLASS II HEAT SHOCK PROTEIN-RELATED"/>
    <property type="match status" value="1"/>
</dbReference>
<evidence type="ECO:0008006" key="4">
    <source>
        <dbReference type="Google" id="ProtNLM"/>
    </source>
</evidence>
<dbReference type="EMBL" id="AMZH03018550">
    <property type="protein sequence ID" value="RRT41463.1"/>
    <property type="molecule type" value="Genomic_DNA"/>
</dbReference>
<dbReference type="Proteomes" id="UP000287651">
    <property type="component" value="Unassembled WGS sequence"/>
</dbReference>
<name>A0A426XPM1_ENSVE</name>
<dbReference type="PANTHER" id="PTHR33879">
    <property type="entry name" value="17.6 KDA CLASS II HEAT SHOCK PROTEIN-RELATED"/>
    <property type="match status" value="1"/>
</dbReference>
<dbReference type="AlphaFoldDB" id="A0A426XPM1"/>
<evidence type="ECO:0000313" key="2">
    <source>
        <dbReference type="EMBL" id="RRT41463.1"/>
    </source>
</evidence>
<feature type="transmembrane region" description="Helical" evidence="1">
    <location>
        <begin position="211"/>
        <end position="234"/>
    </location>
</feature>
<evidence type="ECO:0000256" key="1">
    <source>
        <dbReference type="SAM" id="Phobius"/>
    </source>
</evidence>
<evidence type="ECO:0000313" key="3">
    <source>
        <dbReference type="Proteomes" id="UP000287651"/>
    </source>
</evidence>
<proteinExistence type="predicted"/>
<organism evidence="2 3">
    <name type="scientific">Ensete ventricosum</name>
    <name type="common">Abyssinian banana</name>
    <name type="synonym">Musa ensete</name>
    <dbReference type="NCBI Taxonomy" id="4639"/>
    <lineage>
        <taxon>Eukaryota</taxon>
        <taxon>Viridiplantae</taxon>
        <taxon>Streptophyta</taxon>
        <taxon>Embryophyta</taxon>
        <taxon>Tracheophyta</taxon>
        <taxon>Spermatophyta</taxon>
        <taxon>Magnoliopsida</taxon>
        <taxon>Liliopsida</taxon>
        <taxon>Zingiberales</taxon>
        <taxon>Musaceae</taxon>
        <taxon>Ensete</taxon>
    </lineage>
</organism>
<dbReference type="CDD" id="cd06464">
    <property type="entry name" value="ACD_sHsps-like"/>
    <property type="match status" value="1"/>
</dbReference>